<sequence length="231" mass="24879">MSIANDIQRLDAGALVELFVLDATNLPGGGVSHFHAGTNGLRGPVVWQGMAYEPWAIQVKGFDKSGMGRLPRPTLTLANVAGTIGAMARDLNDLLGARVLRKRTFVRYLDAVNYPGGVNPTASPLDAFPDDEFVVDQKTVENKHVIEFSLAAKCDLDGVRIPLRIITQMCPWEYRGEGCGYAGPPVAKLDDTLTSSATEDRCGKRLTSCKLRFGTTAVLPYGGFPAVGLIR</sequence>
<dbReference type="GO" id="GO:0051536">
    <property type="term" value="F:iron-sulfur cluster binding"/>
    <property type="evidence" value="ECO:0007669"/>
    <property type="project" value="InterPro"/>
</dbReference>
<dbReference type="EMBL" id="RAWE01000022">
    <property type="protein sequence ID" value="RKH05067.1"/>
    <property type="molecule type" value="Genomic_DNA"/>
</dbReference>
<organism evidence="1 2">
    <name type="scientific">Corallococcus carmarthensis</name>
    <dbReference type="NCBI Taxonomy" id="2316728"/>
    <lineage>
        <taxon>Bacteria</taxon>
        <taxon>Pseudomonadati</taxon>
        <taxon>Myxococcota</taxon>
        <taxon>Myxococcia</taxon>
        <taxon>Myxococcales</taxon>
        <taxon>Cystobacterineae</taxon>
        <taxon>Myxococcaceae</taxon>
        <taxon>Corallococcus</taxon>
    </lineage>
</organism>
<reference evidence="2" key="1">
    <citation type="submission" date="2018-09" db="EMBL/GenBank/DDBJ databases">
        <authorList>
            <person name="Livingstone P.G."/>
            <person name="Whitworth D.E."/>
        </authorList>
    </citation>
    <scope>NUCLEOTIDE SEQUENCE [LARGE SCALE GENOMIC DNA]</scope>
    <source>
        <strain evidence="2">CA043D</strain>
    </source>
</reference>
<dbReference type="GO" id="GO:0030430">
    <property type="term" value="C:host cell cytoplasm"/>
    <property type="evidence" value="ECO:0007669"/>
    <property type="project" value="InterPro"/>
</dbReference>
<comment type="caution">
    <text evidence="1">The sequence shown here is derived from an EMBL/GenBank/DDBJ whole genome shotgun (WGS) entry which is preliminary data.</text>
</comment>
<dbReference type="GO" id="GO:0046718">
    <property type="term" value="P:symbiont entry into host cell"/>
    <property type="evidence" value="ECO:0007669"/>
    <property type="project" value="InterPro"/>
</dbReference>
<dbReference type="AlphaFoldDB" id="A0A3A8KCI2"/>
<evidence type="ECO:0000313" key="2">
    <source>
        <dbReference type="Proteomes" id="UP000268313"/>
    </source>
</evidence>
<dbReference type="OrthoDB" id="5673400at2"/>
<evidence type="ECO:0000313" key="1">
    <source>
        <dbReference type="EMBL" id="RKH05067.1"/>
    </source>
</evidence>
<dbReference type="InterPro" id="IPR006487">
    <property type="entry name" value="Phage_lambda_L"/>
</dbReference>
<gene>
    <name evidence="1" type="ORF">D7X32_09120</name>
</gene>
<dbReference type="Proteomes" id="UP000268313">
    <property type="component" value="Unassembled WGS sequence"/>
</dbReference>
<dbReference type="Pfam" id="PF05100">
    <property type="entry name" value="Phage_tail_L"/>
    <property type="match status" value="1"/>
</dbReference>
<proteinExistence type="predicted"/>
<dbReference type="RefSeq" id="WP_120602121.1">
    <property type="nucleotide sequence ID" value="NZ_RAWE01000022.1"/>
</dbReference>
<protein>
    <submittedName>
        <fullName evidence="1">Phage minor tail protein L</fullName>
    </submittedName>
</protein>
<accession>A0A3A8KCI2</accession>
<dbReference type="NCBIfam" id="TIGR01600">
    <property type="entry name" value="phage_tail_L"/>
    <property type="match status" value="1"/>
</dbReference>
<name>A0A3A8KCI2_9BACT</name>
<keyword evidence="2" id="KW-1185">Reference proteome</keyword>